<dbReference type="NCBIfam" id="NF003458">
    <property type="entry name" value="PRK05070.1"/>
    <property type="match status" value="1"/>
</dbReference>
<proteinExistence type="inferred from homology"/>
<name>A0A3B1AGP0_9ZZZZ</name>
<dbReference type="Pfam" id="PF02976">
    <property type="entry name" value="MutH"/>
    <property type="match status" value="1"/>
</dbReference>
<sequence length="223" mass="25072">MDHTLPPKTQHELIERTRTIAGLTLGELAQRQHLTVPAELLHAKGWIGQLIEQALGATAGSRAKPDFAELGIELKTIPLNAQGRPKETTYVCTVPLNEAASSWEDSWIRRKLNHVLWLPIEADADLPVSQRRIGSAILTQLNSEQDQQLKQDWLEHMELIATGRINEISAHHGTYLQVRPKAANNKALRDTTDEDGQSIKTLPRGFYLRTKFTAEILNQHYAI</sequence>
<gene>
    <name evidence="8" type="ORF">MNBD_GAMMA21-2294</name>
</gene>
<evidence type="ECO:0000256" key="4">
    <source>
        <dbReference type="ARBA" id="ARBA00022763"/>
    </source>
</evidence>
<keyword evidence="4" id="KW-0227">DNA damage</keyword>
<keyword evidence="6" id="KW-0234">DNA repair</keyword>
<reference evidence="8" key="1">
    <citation type="submission" date="2018-06" db="EMBL/GenBank/DDBJ databases">
        <authorList>
            <person name="Zhirakovskaya E."/>
        </authorList>
    </citation>
    <scope>NUCLEOTIDE SEQUENCE</scope>
</reference>
<dbReference type="GO" id="GO:0006304">
    <property type="term" value="P:DNA modification"/>
    <property type="evidence" value="ECO:0007669"/>
    <property type="project" value="InterPro"/>
</dbReference>
<dbReference type="GO" id="GO:0016787">
    <property type="term" value="F:hydrolase activity"/>
    <property type="evidence" value="ECO:0007669"/>
    <property type="project" value="UniProtKB-KW"/>
</dbReference>
<dbReference type="GO" id="GO:0006281">
    <property type="term" value="P:DNA repair"/>
    <property type="evidence" value="ECO:0007669"/>
    <property type="project" value="UniProtKB-KW"/>
</dbReference>
<dbReference type="InterPro" id="IPR011335">
    <property type="entry name" value="Restrct_endonuc-II-like"/>
</dbReference>
<keyword evidence="5" id="KW-0378">Hydrolase</keyword>
<evidence type="ECO:0000256" key="5">
    <source>
        <dbReference type="ARBA" id="ARBA00022801"/>
    </source>
</evidence>
<organism evidence="8">
    <name type="scientific">hydrothermal vent metagenome</name>
    <dbReference type="NCBI Taxonomy" id="652676"/>
    <lineage>
        <taxon>unclassified sequences</taxon>
        <taxon>metagenomes</taxon>
        <taxon>ecological metagenomes</taxon>
    </lineage>
</organism>
<dbReference type="InterPro" id="IPR037057">
    <property type="entry name" value="DNA_rep_MutH/T2_RE_sf"/>
</dbReference>
<keyword evidence="2" id="KW-0540">Nuclease</keyword>
<evidence type="ECO:0000259" key="7">
    <source>
        <dbReference type="SMART" id="SM00927"/>
    </source>
</evidence>
<feature type="domain" description="DNA mismatch repair MutH/Type II restriction enzyme Sau3AI" evidence="7">
    <location>
        <begin position="55"/>
        <end position="152"/>
    </location>
</feature>
<dbReference type="GO" id="GO:0003677">
    <property type="term" value="F:DNA binding"/>
    <property type="evidence" value="ECO:0007669"/>
    <property type="project" value="InterPro"/>
</dbReference>
<dbReference type="SUPFAM" id="SSF52980">
    <property type="entry name" value="Restriction endonuclease-like"/>
    <property type="match status" value="1"/>
</dbReference>
<evidence type="ECO:0000256" key="1">
    <source>
        <dbReference type="ARBA" id="ARBA00022490"/>
    </source>
</evidence>
<dbReference type="Gene3D" id="3.40.600.10">
    <property type="entry name" value="DNA mismatch repair MutH/Restriction endonuclease, type II"/>
    <property type="match status" value="1"/>
</dbReference>
<dbReference type="SMART" id="SM00927">
    <property type="entry name" value="MutH"/>
    <property type="match status" value="1"/>
</dbReference>
<keyword evidence="3 8" id="KW-0255">Endonuclease</keyword>
<accession>A0A3B1AGP0</accession>
<keyword evidence="1" id="KW-0963">Cytoplasm</keyword>
<evidence type="ECO:0000256" key="6">
    <source>
        <dbReference type="ARBA" id="ARBA00023204"/>
    </source>
</evidence>
<dbReference type="CDD" id="cd00583">
    <property type="entry name" value="MutH-like"/>
    <property type="match status" value="1"/>
</dbReference>
<evidence type="ECO:0000313" key="8">
    <source>
        <dbReference type="EMBL" id="VAX00831.1"/>
    </source>
</evidence>
<dbReference type="InterPro" id="IPR004230">
    <property type="entry name" value="DNA_mismatch_repair_MutH"/>
</dbReference>
<protein>
    <submittedName>
        <fullName evidence="8">DNA mismatch repair endonuclease MutH</fullName>
    </submittedName>
</protein>
<dbReference type="EMBL" id="UOFR01000079">
    <property type="protein sequence ID" value="VAX00831.1"/>
    <property type="molecule type" value="Genomic_DNA"/>
</dbReference>
<evidence type="ECO:0000256" key="3">
    <source>
        <dbReference type="ARBA" id="ARBA00022759"/>
    </source>
</evidence>
<dbReference type="HAMAP" id="MF_00759">
    <property type="entry name" value="MutH"/>
    <property type="match status" value="1"/>
</dbReference>
<dbReference type="AlphaFoldDB" id="A0A3B1AGP0"/>
<evidence type="ECO:0000256" key="2">
    <source>
        <dbReference type="ARBA" id="ARBA00022722"/>
    </source>
</evidence>
<dbReference type="GO" id="GO:0004519">
    <property type="term" value="F:endonuclease activity"/>
    <property type="evidence" value="ECO:0007669"/>
    <property type="project" value="UniProtKB-KW"/>
</dbReference>
<dbReference type="InterPro" id="IPR011337">
    <property type="entry name" value="DNA_rep_MutH/RE_typeII_Sau3AI"/>
</dbReference>
<dbReference type="NCBIfam" id="TIGR02248">
    <property type="entry name" value="mutH_TIGR"/>
    <property type="match status" value="1"/>
</dbReference>